<dbReference type="AlphaFoldDB" id="A0A1D1UUR1"/>
<evidence type="ECO:0000313" key="1">
    <source>
        <dbReference type="EMBL" id="GAU90997.1"/>
    </source>
</evidence>
<name>A0A1D1UUR1_RAMVA</name>
<dbReference type="EMBL" id="BDGG01000001">
    <property type="protein sequence ID" value="GAU90997.1"/>
    <property type="molecule type" value="Genomic_DNA"/>
</dbReference>
<comment type="caution">
    <text evidence="1">The sequence shown here is derived from an EMBL/GenBank/DDBJ whole genome shotgun (WGS) entry which is preliminary data.</text>
</comment>
<organism evidence="1 2">
    <name type="scientific">Ramazzottius varieornatus</name>
    <name type="common">Water bear</name>
    <name type="synonym">Tardigrade</name>
    <dbReference type="NCBI Taxonomy" id="947166"/>
    <lineage>
        <taxon>Eukaryota</taxon>
        <taxon>Metazoa</taxon>
        <taxon>Ecdysozoa</taxon>
        <taxon>Tardigrada</taxon>
        <taxon>Eutardigrada</taxon>
        <taxon>Parachela</taxon>
        <taxon>Hypsibioidea</taxon>
        <taxon>Ramazzottiidae</taxon>
        <taxon>Ramazzottius</taxon>
    </lineage>
</organism>
<reference evidence="1 2" key="1">
    <citation type="journal article" date="2016" name="Nat. Commun.">
        <title>Extremotolerant tardigrade genome and improved radiotolerance of human cultured cells by tardigrade-unique protein.</title>
        <authorList>
            <person name="Hashimoto T."/>
            <person name="Horikawa D.D."/>
            <person name="Saito Y."/>
            <person name="Kuwahara H."/>
            <person name="Kozuka-Hata H."/>
            <person name="Shin-I T."/>
            <person name="Minakuchi Y."/>
            <person name="Ohishi K."/>
            <person name="Motoyama A."/>
            <person name="Aizu T."/>
            <person name="Enomoto A."/>
            <person name="Kondo K."/>
            <person name="Tanaka S."/>
            <person name="Hara Y."/>
            <person name="Koshikawa S."/>
            <person name="Sagara H."/>
            <person name="Miura T."/>
            <person name="Yokobori S."/>
            <person name="Miyagawa K."/>
            <person name="Suzuki Y."/>
            <person name="Kubo T."/>
            <person name="Oyama M."/>
            <person name="Kohara Y."/>
            <person name="Fujiyama A."/>
            <person name="Arakawa K."/>
            <person name="Katayama T."/>
            <person name="Toyoda A."/>
            <person name="Kunieda T."/>
        </authorList>
    </citation>
    <scope>NUCLEOTIDE SEQUENCE [LARGE SCALE GENOMIC DNA]</scope>
    <source>
        <strain evidence="1 2">YOKOZUNA-1</strain>
    </source>
</reference>
<sequence>MRLLWSRNWRTTANSMSPGDLKPGSIPLPARLGPSAGFGVQSLAASLTPPPIELCRGARSIGVESDAGHRIFQEVRVMHP</sequence>
<gene>
    <name evidence="1" type="primary">RvY_03335-1</name>
    <name evidence="1" type="synonym">RvY_03335.1</name>
    <name evidence="1" type="ORF">RvY_03335</name>
</gene>
<proteinExistence type="predicted"/>
<evidence type="ECO:0000313" key="2">
    <source>
        <dbReference type="Proteomes" id="UP000186922"/>
    </source>
</evidence>
<dbReference type="Proteomes" id="UP000186922">
    <property type="component" value="Unassembled WGS sequence"/>
</dbReference>
<keyword evidence="2" id="KW-1185">Reference proteome</keyword>
<protein>
    <submittedName>
        <fullName evidence="1">Uncharacterized protein</fullName>
    </submittedName>
</protein>
<accession>A0A1D1UUR1</accession>